<protein>
    <submittedName>
        <fullName evidence="2">Uncharacterized protein</fullName>
    </submittedName>
</protein>
<evidence type="ECO:0000256" key="1">
    <source>
        <dbReference type="SAM" id="MobiDB-lite"/>
    </source>
</evidence>
<proteinExistence type="predicted"/>
<dbReference type="EMBL" id="JARJCW010000003">
    <property type="protein sequence ID" value="KAJ7226732.1"/>
    <property type="molecule type" value="Genomic_DNA"/>
</dbReference>
<dbReference type="PANTHER" id="PTHR33099:SF7">
    <property type="entry name" value="MYND-TYPE DOMAIN-CONTAINING PROTEIN"/>
    <property type="match status" value="1"/>
</dbReference>
<feature type="region of interest" description="Disordered" evidence="1">
    <location>
        <begin position="1"/>
        <end position="57"/>
    </location>
</feature>
<accession>A0AAD6YQR9</accession>
<reference evidence="2" key="1">
    <citation type="submission" date="2023-03" db="EMBL/GenBank/DDBJ databases">
        <title>Massive genome expansion in bonnet fungi (Mycena s.s.) driven by repeated elements and novel gene families across ecological guilds.</title>
        <authorList>
            <consortium name="Lawrence Berkeley National Laboratory"/>
            <person name="Harder C.B."/>
            <person name="Miyauchi S."/>
            <person name="Viragh M."/>
            <person name="Kuo A."/>
            <person name="Thoen E."/>
            <person name="Andreopoulos B."/>
            <person name="Lu D."/>
            <person name="Skrede I."/>
            <person name="Drula E."/>
            <person name="Henrissat B."/>
            <person name="Morin E."/>
            <person name="Kohler A."/>
            <person name="Barry K."/>
            <person name="LaButti K."/>
            <person name="Morin E."/>
            <person name="Salamov A."/>
            <person name="Lipzen A."/>
            <person name="Mereny Z."/>
            <person name="Hegedus B."/>
            <person name="Baldrian P."/>
            <person name="Stursova M."/>
            <person name="Weitz H."/>
            <person name="Taylor A."/>
            <person name="Grigoriev I.V."/>
            <person name="Nagy L.G."/>
            <person name="Martin F."/>
            <person name="Kauserud H."/>
        </authorList>
    </citation>
    <scope>NUCLEOTIDE SEQUENCE</scope>
    <source>
        <strain evidence="2">9144</strain>
    </source>
</reference>
<comment type="caution">
    <text evidence="2">The sequence shown here is derived from an EMBL/GenBank/DDBJ whole genome shotgun (WGS) entry which is preliminary data.</text>
</comment>
<name>A0AAD6YQR9_9AGAR</name>
<feature type="region of interest" description="Disordered" evidence="1">
    <location>
        <begin position="1083"/>
        <end position="1122"/>
    </location>
</feature>
<keyword evidence="3" id="KW-1185">Reference proteome</keyword>
<feature type="compositionally biased region" description="Low complexity" evidence="1">
    <location>
        <begin position="1092"/>
        <end position="1102"/>
    </location>
</feature>
<feature type="compositionally biased region" description="Polar residues" evidence="1">
    <location>
        <begin position="26"/>
        <end position="38"/>
    </location>
</feature>
<dbReference type="Proteomes" id="UP001219525">
    <property type="component" value="Unassembled WGS sequence"/>
</dbReference>
<dbReference type="PANTHER" id="PTHR33099">
    <property type="entry name" value="FE2OG DIOXYGENASE DOMAIN-CONTAINING PROTEIN"/>
    <property type="match status" value="1"/>
</dbReference>
<feature type="compositionally biased region" description="Acidic residues" evidence="1">
    <location>
        <begin position="39"/>
        <end position="48"/>
    </location>
</feature>
<dbReference type="AlphaFoldDB" id="A0AAD6YQR9"/>
<sequence>MKTEPPAQIAPPNIKVPDDLLLQATGVAQPTTTSTMEISSDESDPDDDRDTKEHKSIISASTDIKGDFEALVEEGFGFDGVFAFSSRYALGDAPNPCLVIDGYGTIGLPLCEREAPKIASECALKGSANTGICEIPAEKIHFDNPAWDTWIKKTAGVAASKALTANTGLRPTFALRKLVIHDKTCPPTNYKERDDKTSRKIGDFIVILPSLFDGAQLQLSHAGQTKTINFGRESRLSTFVVAAYSGVEHALSSVTAGYRLSLVYEIVHTIADTALVRRPRPALPEMKGATQKLRDILLSWKQAASGAAPELLACLLQHRYTQAPTFGAKSLTGADALLMSHLRPLAWELKFCLYLAHVTATVSTPVTPVEYYDSRGCERCEDCEHCDLRDGLDEEFTDDGDSEAALHVSQVVDLRGMPVNVNLPLQMEDYLRGPVVDGKPDDMHVDPYSRRSYATRKKLYKRTAILIWLKNTAIDSRVSVGDVYDHALHVLRKSLTPVPTKREAKVVDALLKCCRTRPQDDKKMQRVMQALRRSAVRWNDVQLLLRALKDCGVDKNANLIGVEGFVSAYEGFGWSALKNFCGEVMLNDPSSTRRRALLTWLAQMGEEEAEVSAWCTAQTDMLHRALGTIDVSDIPWLMNVATTRGGDFFRDVIFPQLEAQKLDRAFWCAFSKQLHQNVASIPSLAIMRDNCVSELVRGLPAFPTKDTPYAHWQDKDSVEILKTIQLCIETQNEALCCEIFTKMRDAARSGDFLPKLPPWLYYAELSPAVIEALQSSPAGTALDGVFLPFFVDVVYSIVSVVRTTSEGKKIEPCPLSDPHKAVLAAAARKAGGISVLKQSLGAAGLTAHDSSRLQALALFIAKEFPRQEMSGSGDVQAYDELIVNIVRAAIDTFDTATLAKSHNPSDQMMSLVQFCFEVGARDECGRLLNRLSESPAGVSVGQHVSTVLIPFLPALKQHLVAQHLDFRADPYKKFAAAVIKAFVQKVMTPAVALAAQIQTLGCACADCAELRAFFVSDRVSNSFPRRTDAARHLEIALEPMRAERNSEKGKTLLTDLGDPATQEAVLGADYSWVHARIHGTDAAPVPAPVPPANAAQNSSAQNARKRRADAGPHANTGKKQKM</sequence>
<evidence type="ECO:0000313" key="3">
    <source>
        <dbReference type="Proteomes" id="UP001219525"/>
    </source>
</evidence>
<organism evidence="2 3">
    <name type="scientific">Mycena pura</name>
    <dbReference type="NCBI Taxonomy" id="153505"/>
    <lineage>
        <taxon>Eukaryota</taxon>
        <taxon>Fungi</taxon>
        <taxon>Dikarya</taxon>
        <taxon>Basidiomycota</taxon>
        <taxon>Agaricomycotina</taxon>
        <taxon>Agaricomycetes</taxon>
        <taxon>Agaricomycetidae</taxon>
        <taxon>Agaricales</taxon>
        <taxon>Marasmiineae</taxon>
        <taxon>Mycenaceae</taxon>
        <taxon>Mycena</taxon>
    </lineage>
</organism>
<gene>
    <name evidence="2" type="ORF">GGX14DRAFT_417216</name>
</gene>
<evidence type="ECO:0000313" key="2">
    <source>
        <dbReference type="EMBL" id="KAJ7226732.1"/>
    </source>
</evidence>